<dbReference type="GO" id="GO:0016887">
    <property type="term" value="F:ATP hydrolysis activity"/>
    <property type="evidence" value="ECO:0007669"/>
    <property type="project" value="InterPro"/>
</dbReference>
<dbReference type="AlphaFoldDB" id="A0A9D9HFA5"/>
<dbReference type="SUPFAM" id="SSF52540">
    <property type="entry name" value="P-loop containing nucleoside triphosphate hydrolases"/>
    <property type="match status" value="1"/>
</dbReference>
<evidence type="ECO:0000313" key="2">
    <source>
        <dbReference type="EMBL" id="MBO8447677.1"/>
    </source>
</evidence>
<dbReference type="CDD" id="cd00009">
    <property type="entry name" value="AAA"/>
    <property type="match status" value="1"/>
</dbReference>
<protein>
    <submittedName>
        <fullName evidence="2">AAA family ATPase</fullName>
    </submittedName>
</protein>
<feature type="domain" description="AAA+ ATPase" evidence="1">
    <location>
        <begin position="170"/>
        <end position="322"/>
    </location>
</feature>
<dbReference type="Gene3D" id="3.40.50.300">
    <property type="entry name" value="P-loop containing nucleotide triphosphate hydrolases"/>
    <property type="match status" value="1"/>
</dbReference>
<evidence type="ECO:0000259" key="1">
    <source>
        <dbReference type="SMART" id="SM00382"/>
    </source>
</evidence>
<dbReference type="EMBL" id="JADIMQ010000003">
    <property type="protein sequence ID" value="MBO8447677.1"/>
    <property type="molecule type" value="Genomic_DNA"/>
</dbReference>
<reference evidence="2" key="2">
    <citation type="journal article" date="2021" name="PeerJ">
        <title>Extensive microbial diversity within the chicken gut microbiome revealed by metagenomics and culture.</title>
        <authorList>
            <person name="Gilroy R."/>
            <person name="Ravi A."/>
            <person name="Getino M."/>
            <person name="Pursley I."/>
            <person name="Horton D.L."/>
            <person name="Alikhan N.F."/>
            <person name="Baker D."/>
            <person name="Gharbi K."/>
            <person name="Hall N."/>
            <person name="Watson M."/>
            <person name="Adriaenssens E.M."/>
            <person name="Foster-Nyarko E."/>
            <person name="Jarju S."/>
            <person name="Secka A."/>
            <person name="Antonio M."/>
            <person name="Oren A."/>
            <person name="Chaudhuri R.R."/>
            <person name="La Ragione R."/>
            <person name="Hildebrand F."/>
            <person name="Pallen M.J."/>
        </authorList>
    </citation>
    <scope>NUCLEOTIDE SEQUENCE</scope>
    <source>
        <strain evidence="2">20514</strain>
    </source>
</reference>
<dbReference type="Proteomes" id="UP000810252">
    <property type="component" value="Unassembled WGS sequence"/>
</dbReference>
<proteinExistence type="predicted"/>
<dbReference type="SMART" id="SM00382">
    <property type="entry name" value="AAA"/>
    <property type="match status" value="1"/>
</dbReference>
<sequence length="411" mass="44965">MNSYYFLKTRRYGASNRLRALPGQTFPDGSPVPTQLNIQADRKVRDRCPIGTVFCTPSLEVRGGTGAGAGMAPFMSAVGGIFPMDVPGDPLQPDADMVRSFDEFKRRSLFSAGEAEVGEEEVLQQEEIPGAGTLLGMIRTGEKWARPTVATDGFSVDSRSWEMVMTFVHNHDNLLLTGPSGSGKTELVMLACSRLGLQCRKYNMGTIGDPMSALLGVHRIREGRSVFEPAQFLEDIQKPGVILLDEINRAPVNALNYLMSCLDGSRQMRNDYVSPVQIVPVHPECTFVATANIGVEFVGTNVIDPALNSRFFRLQMDYPSVSDEASVLVVRYGIGLTDAMNISKVAKDIRDSYRKGDLSATVTVRQSLMAAKMVSCGYTALEALNLIFLPYFEGTPTEGEMGIVNKMLCSR</sequence>
<reference evidence="2" key="1">
    <citation type="submission" date="2020-10" db="EMBL/GenBank/DDBJ databases">
        <authorList>
            <person name="Gilroy R."/>
        </authorList>
    </citation>
    <scope>NUCLEOTIDE SEQUENCE</scope>
    <source>
        <strain evidence="2">20514</strain>
    </source>
</reference>
<evidence type="ECO:0000313" key="3">
    <source>
        <dbReference type="Proteomes" id="UP000810252"/>
    </source>
</evidence>
<gene>
    <name evidence="2" type="ORF">IAC29_00205</name>
</gene>
<dbReference type="InterPro" id="IPR003593">
    <property type="entry name" value="AAA+_ATPase"/>
</dbReference>
<comment type="caution">
    <text evidence="2">The sequence shown here is derived from an EMBL/GenBank/DDBJ whole genome shotgun (WGS) entry which is preliminary data.</text>
</comment>
<name>A0A9D9HFA5_9BACT</name>
<accession>A0A9D9HFA5</accession>
<organism evidence="2 3">
    <name type="scientific">Candidatus Cryptobacteroides merdigallinarum</name>
    <dbReference type="NCBI Taxonomy" id="2840770"/>
    <lineage>
        <taxon>Bacteria</taxon>
        <taxon>Pseudomonadati</taxon>
        <taxon>Bacteroidota</taxon>
        <taxon>Bacteroidia</taxon>
        <taxon>Bacteroidales</taxon>
        <taxon>Candidatus Cryptobacteroides</taxon>
    </lineage>
</organism>
<dbReference type="GO" id="GO:0005524">
    <property type="term" value="F:ATP binding"/>
    <property type="evidence" value="ECO:0007669"/>
    <property type="project" value="InterPro"/>
</dbReference>
<dbReference type="InterPro" id="IPR027417">
    <property type="entry name" value="P-loop_NTPase"/>
</dbReference>
<dbReference type="Pfam" id="PF07728">
    <property type="entry name" value="AAA_5"/>
    <property type="match status" value="1"/>
</dbReference>
<dbReference type="InterPro" id="IPR011704">
    <property type="entry name" value="ATPase_dyneun-rel_AAA"/>
</dbReference>